<name>A0ACC0UG13_9AGAM</name>
<keyword evidence="2" id="KW-1185">Reference proteome</keyword>
<dbReference type="Proteomes" id="UP001207468">
    <property type="component" value="Unassembled WGS sequence"/>
</dbReference>
<evidence type="ECO:0000313" key="1">
    <source>
        <dbReference type="EMBL" id="KAI9509994.1"/>
    </source>
</evidence>
<dbReference type="EMBL" id="JAGFNK010000051">
    <property type="protein sequence ID" value="KAI9509994.1"/>
    <property type="molecule type" value="Genomic_DNA"/>
</dbReference>
<comment type="caution">
    <text evidence="1">The sequence shown here is derived from an EMBL/GenBank/DDBJ whole genome shotgun (WGS) entry which is preliminary data.</text>
</comment>
<protein>
    <submittedName>
        <fullName evidence="1">HRDC-like protein</fullName>
    </submittedName>
</protein>
<accession>A0ACC0UG13</accession>
<gene>
    <name evidence="1" type="ORF">F5148DRAFT_1282390</name>
</gene>
<reference evidence="1" key="1">
    <citation type="submission" date="2021-03" db="EMBL/GenBank/DDBJ databases">
        <title>Evolutionary priming and transition to the ectomycorrhizal habit in an iconic lineage of mushroom-forming fungi: is preadaptation a requirement?</title>
        <authorList>
            <consortium name="DOE Joint Genome Institute"/>
            <person name="Looney B.P."/>
            <person name="Miyauchi S."/>
            <person name="Morin E."/>
            <person name="Drula E."/>
            <person name="Courty P.E."/>
            <person name="Chicoki N."/>
            <person name="Fauchery L."/>
            <person name="Kohler A."/>
            <person name="Kuo A."/>
            <person name="LaButti K."/>
            <person name="Pangilinan J."/>
            <person name="Lipzen A."/>
            <person name="Riley R."/>
            <person name="Andreopoulos W."/>
            <person name="He G."/>
            <person name="Johnson J."/>
            <person name="Barry K.W."/>
            <person name="Grigoriev I.V."/>
            <person name="Nagy L."/>
            <person name="Hibbett D."/>
            <person name="Henrissat B."/>
            <person name="Matheny P.B."/>
            <person name="Labbe J."/>
            <person name="Martin A.F."/>
        </authorList>
    </citation>
    <scope>NUCLEOTIDE SEQUENCE</scope>
    <source>
        <strain evidence="1">BPL698</strain>
    </source>
</reference>
<organism evidence="1 2">
    <name type="scientific">Russula earlei</name>
    <dbReference type="NCBI Taxonomy" id="71964"/>
    <lineage>
        <taxon>Eukaryota</taxon>
        <taxon>Fungi</taxon>
        <taxon>Dikarya</taxon>
        <taxon>Basidiomycota</taxon>
        <taxon>Agaricomycotina</taxon>
        <taxon>Agaricomycetes</taxon>
        <taxon>Russulales</taxon>
        <taxon>Russulaceae</taxon>
        <taxon>Russula</taxon>
    </lineage>
</organism>
<sequence>MQVLNPRAALLSNYEVLQLLRELEADHIARTRTAQRLKKEEDAATAIGNPPPPTHEATLTVSENLRTIEVEAIQYLTADYQPTHVQTAQGIQRLTKDLAPFGLTKAEKLQVVNLSPVEPVELYVIVEELEDRLGNRMEDVLGIVRSSLLAPPSSLSPSATAEVTLPAPPPLEIVDETPARTYVGMDLDVWEHDGNELEYMDAGEGVGIEGDLDVEDDE</sequence>
<proteinExistence type="predicted"/>
<evidence type="ECO:0000313" key="2">
    <source>
        <dbReference type="Proteomes" id="UP001207468"/>
    </source>
</evidence>